<accession>A0ABU3V5U3</accession>
<evidence type="ECO:0000313" key="1">
    <source>
        <dbReference type="EMBL" id="MDU9001375.1"/>
    </source>
</evidence>
<dbReference type="RefSeq" id="WP_266944267.1">
    <property type="nucleotide sequence ID" value="NZ_JAPEMK010000002.1"/>
</dbReference>
<keyword evidence="2" id="KW-1185">Reference proteome</keyword>
<dbReference type="EMBL" id="JARAKF010000003">
    <property type="protein sequence ID" value="MDU9001375.1"/>
    <property type="molecule type" value="Genomic_DNA"/>
</dbReference>
<evidence type="ECO:0000313" key="2">
    <source>
        <dbReference type="Proteomes" id="UP001257627"/>
    </source>
</evidence>
<sequence length="85" mass="9938">MISARFSREEKINHLVNWANTWVNHGRGESMWAYSLRLGGSHALLNGWAGNPRLLKLLTAEERRRLEMARARSAQAWRDREPARR</sequence>
<geneLocation type="plasmid" evidence="1">
    <name>unnamed1</name>
</geneLocation>
<proteinExistence type="predicted"/>
<dbReference type="Proteomes" id="UP001257627">
    <property type="component" value="Unassembled WGS sequence"/>
</dbReference>
<protein>
    <recommendedName>
        <fullName evidence="3">Helicase associated domain-containing protein</fullName>
    </recommendedName>
</protein>
<comment type="caution">
    <text evidence="1">The sequence shown here is derived from an EMBL/GenBank/DDBJ whole genome shotgun (WGS) entry which is preliminary data.</text>
</comment>
<organism evidence="1 2">
    <name type="scientific">Streptomyces mirabilis</name>
    <dbReference type="NCBI Taxonomy" id="68239"/>
    <lineage>
        <taxon>Bacteria</taxon>
        <taxon>Bacillati</taxon>
        <taxon>Actinomycetota</taxon>
        <taxon>Actinomycetes</taxon>
        <taxon>Kitasatosporales</taxon>
        <taxon>Streptomycetaceae</taxon>
        <taxon>Streptomyces</taxon>
    </lineage>
</organism>
<reference evidence="1 2" key="1">
    <citation type="submission" date="2023-02" db="EMBL/GenBank/DDBJ databases">
        <authorList>
            <person name="Maleckis M."/>
        </authorList>
    </citation>
    <scope>NUCLEOTIDE SEQUENCE [LARGE SCALE GENOMIC DNA]</scope>
    <source>
        <strain evidence="1 2">P8-A2</strain>
        <plasmid evidence="1">unnamed1</plasmid>
    </source>
</reference>
<keyword evidence="1" id="KW-0614">Plasmid</keyword>
<evidence type="ECO:0008006" key="3">
    <source>
        <dbReference type="Google" id="ProtNLM"/>
    </source>
</evidence>
<gene>
    <name evidence="1" type="ORF">PU648_55890</name>
</gene>
<name>A0ABU3V5U3_9ACTN</name>